<keyword evidence="4 7" id="KW-0812">Transmembrane</keyword>
<keyword evidence="6 7" id="KW-0472">Membrane</keyword>
<feature type="transmembrane region" description="Helical" evidence="7">
    <location>
        <begin position="545"/>
        <end position="567"/>
    </location>
</feature>
<keyword evidence="3" id="KW-1003">Cell membrane</keyword>
<feature type="transmembrane region" description="Helical" evidence="7">
    <location>
        <begin position="204"/>
        <end position="224"/>
    </location>
</feature>
<evidence type="ECO:0000313" key="9">
    <source>
        <dbReference type="EMBL" id="QXN91970.1"/>
    </source>
</evidence>
<dbReference type="RefSeq" id="WP_218472819.1">
    <property type="nucleotide sequence ID" value="NZ_BAABJN010000009.1"/>
</dbReference>
<dbReference type="Pfam" id="PF03176">
    <property type="entry name" value="MMPL"/>
    <property type="match status" value="2"/>
</dbReference>
<sequence length="761" mass="80048">MLVRIAQIATRYPRAILLAAAALAILCGVFGATAASHLKSAGFTSPDAESSQVSQLLADNFDGAAPNYVLLVSSAAGADAPATRAVGLDLVDKLRARSDIKGVQSYWTAPPAIGSALRSTNGKDALVLAYLTGDETKAQQTAGELTEQLTGTKDGVTVRQSGLAAVFHDVNKQITHDLALAEGVAIPISLIVLILVFGSLVAAALPLAVGIFAILTTLAILRLFTLITDVSIYALNMTTAMGLALAVDYSLFIVSRYREELANGLDPIPATIRAVQTAGRTVLYSALTVALSLSVLSIFDIYFLRSFAYAGVAVVAAAAAAAIVILPAALTLLGHRVNALDIRIPLRRMFGRPAPDPMAPLVPERSWWYRTVTWVMRHSVPVAVLLVALFLALGSPFLSVKFGYPDDRVLPTTAASRQVGDVLRTEFPAANAGNNTTVVLDGYHGGPGPIGEYATELSRVDGVSAVLSSAGIYIKGARMAAGPPGMANGTGEYVNVATRVDPFSPAGKAQLLDLRDVPAPAPTLFGGAAAVNSDALDSLGARLPLAIALIALATFVVLFLFTGSLLLPLKAIVLNTLSLAAAFGAMVWIFQDGHLSDLLGFTAVGYMTPTMPILMFCLAFGMSMDYEVFLLSRVREEWLASGRVVDGVIVRTAADNEHALAVGVARTGRIYTAAALLMAIVMGAMVTSKVSFIQLMGLGLTLTVLADATLIRTMLAPSLMKLMGTANWWAPKPLARLHARVGLREHDADPDRPERVLAGRE</sequence>
<dbReference type="InterPro" id="IPR000731">
    <property type="entry name" value="SSD"/>
</dbReference>
<dbReference type="Proteomes" id="UP000694257">
    <property type="component" value="Chromosome"/>
</dbReference>
<feature type="transmembrane region" description="Helical" evidence="7">
    <location>
        <begin position="282"/>
        <end position="303"/>
    </location>
</feature>
<dbReference type="InterPro" id="IPR004869">
    <property type="entry name" value="MMPL_dom"/>
</dbReference>
<feature type="transmembrane region" description="Helical" evidence="7">
    <location>
        <begin position="178"/>
        <end position="197"/>
    </location>
</feature>
<feature type="transmembrane region" description="Helical" evidence="7">
    <location>
        <begin position="309"/>
        <end position="333"/>
    </location>
</feature>
<feature type="transmembrane region" description="Helical" evidence="7">
    <location>
        <begin position="692"/>
        <end position="711"/>
    </location>
</feature>
<reference evidence="9 10" key="1">
    <citation type="submission" date="2021-07" db="EMBL/GenBank/DDBJ databases">
        <title>Whole Genome Sequence of Nocardia Iowensis.</title>
        <authorList>
            <person name="Lamm A."/>
            <person name="Collins-Fairclough A.M."/>
            <person name="Bunk B."/>
            <person name="Sproer C."/>
        </authorList>
    </citation>
    <scope>NUCLEOTIDE SEQUENCE [LARGE SCALE GENOMIC DNA]</scope>
    <source>
        <strain evidence="9 10">NRRL 5646</strain>
    </source>
</reference>
<feature type="transmembrane region" description="Helical" evidence="7">
    <location>
        <begin position="572"/>
        <end position="591"/>
    </location>
</feature>
<dbReference type="PANTHER" id="PTHR33406">
    <property type="entry name" value="MEMBRANE PROTEIN MJ1562-RELATED"/>
    <property type="match status" value="1"/>
</dbReference>
<name>A0ABX8RUF3_NOCIO</name>
<evidence type="ECO:0000256" key="2">
    <source>
        <dbReference type="ARBA" id="ARBA00010157"/>
    </source>
</evidence>
<feature type="transmembrane region" description="Helical" evidence="7">
    <location>
        <begin position="230"/>
        <end position="254"/>
    </location>
</feature>
<proteinExistence type="inferred from homology"/>
<keyword evidence="10" id="KW-1185">Reference proteome</keyword>
<organism evidence="9 10">
    <name type="scientific">Nocardia iowensis</name>
    <dbReference type="NCBI Taxonomy" id="204891"/>
    <lineage>
        <taxon>Bacteria</taxon>
        <taxon>Bacillati</taxon>
        <taxon>Actinomycetota</taxon>
        <taxon>Actinomycetes</taxon>
        <taxon>Mycobacteriales</taxon>
        <taxon>Nocardiaceae</taxon>
        <taxon>Nocardia</taxon>
    </lineage>
</organism>
<evidence type="ECO:0000256" key="4">
    <source>
        <dbReference type="ARBA" id="ARBA00022692"/>
    </source>
</evidence>
<accession>A0ABX8RUF3</accession>
<evidence type="ECO:0000313" key="10">
    <source>
        <dbReference type="Proteomes" id="UP000694257"/>
    </source>
</evidence>
<comment type="subcellular location">
    <subcellularLocation>
        <location evidence="1">Cell membrane</location>
        <topology evidence="1">Multi-pass membrane protein</topology>
    </subcellularLocation>
</comment>
<dbReference type="InterPro" id="IPR050545">
    <property type="entry name" value="Mycobact_MmpL"/>
</dbReference>
<dbReference type="PANTHER" id="PTHR33406:SF11">
    <property type="entry name" value="MEMBRANE PROTEIN SCO6666-RELATED"/>
    <property type="match status" value="1"/>
</dbReference>
<dbReference type="PROSITE" id="PS50156">
    <property type="entry name" value="SSD"/>
    <property type="match status" value="1"/>
</dbReference>
<keyword evidence="5 7" id="KW-1133">Transmembrane helix</keyword>
<evidence type="ECO:0000256" key="7">
    <source>
        <dbReference type="SAM" id="Phobius"/>
    </source>
</evidence>
<evidence type="ECO:0000256" key="1">
    <source>
        <dbReference type="ARBA" id="ARBA00004651"/>
    </source>
</evidence>
<evidence type="ECO:0000256" key="6">
    <source>
        <dbReference type="ARBA" id="ARBA00023136"/>
    </source>
</evidence>
<gene>
    <name evidence="9" type="ORF">KV110_01910</name>
</gene>
<evidence type="ECO:0000259" key="8">
    <source>
        <dbReference type="PROSITE" id="PS50156"/>
    </source>
</evidence>
<feature type="transmembrane region" description="Helical" evidence="7">
    <location>
        <begin position="670"/>
        <end position="686"/>
    </location>
</feature>
<dbReference type="EMBL" id="CP078145">
    <property type="protein sequence ID" value="QXN91970.1"/>
    <property type="molecule type" value="Genomic_DNA"/>
</dbReference>
<feature type="transmembrane region" description="Helical" evidence="7">
    <location>
        <begin position="380"/>
        <end position="398"/>
    </location>
</feature>
<protein>
    <submittedName>
        <fullName evidence="9">MMPL family transporter</fullName>
    </submittedName>
</protein>
<comment type="similarity">
    <text evidence="2">Belongs to the resistance-nodulation-cell division (RND) (TC 2.A.6) family. MmpL subfamily.</text>
</comment>
<evidence type="ECO:0000256" key="5">
    <source>
        <dbReference type="ARBA" id="ARBA00022989"/>
    </source>
</evidence>
<feature type="domain" description="SSD" evidence="8">
    <location>
        <begin position="211"/>
        <end position="332"/>
    </location>
</feature>
<evidence type="ECO:0000256" key="3">
    <source>
        <dbReference type="ARBA" id="ARBA00022475"/>
    </source>
</evidence>